<dbReference type="Ensembl" id="ENSSFOT00015062932.1">
    <property type="protein sequence ID" value="ENSSFOP00015063881.1"/>
    <property type="gene ID" value="ENSSFOG00015016120.2"/>
</dbReference>
<dbReference type="InterPro" id="IPR035437">
    <property type="entry name" value="SNase_OB-fold_sf"/>
</dbReference>
<dbReference type="InterPro" id="IPR050621">
    <property type="entry name" value="Tudor_domain_containing"/>
</dbReference>
<reference evidence="3 4" key="1">
    <citation type="submission" date="2019-04" db="EMBL/GenBank/DDBJ databases">
        <authorList>
            <consortium name="Wellcome Sanger Institute Data Sharing"/>
        </authorList>
    </citation>
    <scope>NUCLEOTIDE SEQUENCE [LARGE SCALE GENOMIC DNA]</scope>
</reference>
<feature type="domain" description="Tudor" evidence="2">
    <location>
        <begin position="277"/>
        <end position="335"/>
    </location>
</feature>
<evidence type="ECO:0000259" key="2">
    <source>
        <dbReference type="PROSITE" id="PS50304"/>
    </source>
</evidence>
<dbReference type="InterPro" id="IPR002999">
    <property type="entry name" value="Tudor"/>
</dbReference>
<dbReference type="SUPFAM" id="SSF63748">
    <property type="entry name" value="Tudor/PWWP/MBT"/>
    <property type="match status" value="7"/>
</dbReference>
<feature type="domain" description="Tudor" evidence="2">
    <location>
        <begin position="511"/>
        <end position="569"/>
    </location>
</feature>
<feature type="domain" description="Tudor" evidence="2">
    <location>
        <begin position="727"/>
        <end position="785"/>
    </location>
</feature>
<keyword evidence="4" id="KW-1185">Reference proteome</keyword>
<dbReference type="SMART" id="SM00333">
    <property type="entry name" value="TUDOR"/>
    <property type="match status" value="7"/>
</dbReference>
<reference evidence="3" key="2">
    <citation type="submission" date="2025-08" db="UniProtKB">
        <authorList>
            <consortium name="Ensembl"/>
        </authorList>
    </citation>
    <scope>IDENTIFICATION</scope>
</reference>
<dbReference type="FunFam" id="2.30.30.140:FF:000018">
    <property type="entry name" value="Serine/threonine-protein kinase 31"/>
    <property type="match status" value="1"/>
</dbReference>
<dbReference type="PROSITE" id="PS50304">
    <property type="entry name" value="TUDOR"/>
    <property type="match status" value="6"/>
</dbReference>
<feature type="domain" description="Tudor" evidence="2">
    <location>
        <begin position="56"/>
        <end position="114"/>
    </location>
</feature>
<feature type="domain" description="Tudor" evidence="2">
    <location>
        <begin position="1212"/>
        <end position="1270"/>
    </location>
</feature>
<feature type="region of interest" description="Disordered" evidence="1">
    <location>
        <begin position="1087"/>
        <end position="1138"/>
    </location>
</feature>
<proteinExistence type="predicted"/>
<dbReference type="Proteomes" id="UP000694397">
    <property type="component" value="Chromosome 1"/>
</dbReference>
<organism evidence="3 4">
    <name type="scientific">Scleropages formosus</name>
    <name type="common">Asian bonytongue</name>
    <name type="synonym">Osteoglossum formosum</name>
    <dbReference type="NCBI Taxonomy" id="113540"/>
    <lineage>
        <taxon>Eukaryota</taxon>
        <taxon>Metazoa</taxon>
        <taxon>Chordata</taxon>
        <taxon>Craniata</taxon>
        <taxon>Vertebrata</taxon>
        <taxon>Euteleostomi</taxon>
        <taxon>Actinopterygii</taxon>
        <taxon>Neopterygii</taxon>
        <taxon>Teleostei</taxon>
        <taxon>Osteoglossocephala</taxon>
        <taxon>Osteoglossomorpha</taxon>
        <taxon>Osteoglossiformes</taxon>
        <taxon>Osteoglossidae</taxon>
        <taxon>Scleropages</taxon>
    </lineage>
</organism>
<feature type="compositionally biased region" description="Basic and acidic residues" evidence="1">
    <location>
        <begin position="1127"/>
        <end position="1138"/>
    </location>
</feature>
<dbReference type="Pfam" id="PF00567">
    <property type="entry name" value="TUDOR"/>
    <property type="match status" value="7"/>
</dbReference>
<dbReference type="GeneTree" id="ENSGT00940000162581"/>
<feature type="domain" description="Tudor" evidence="2">
    <location>
        <begin position="940"/>
        <end position="999"/>
    </location>
</feature>
<sequence length="1920" mass="217377">SDSSPGVKVVELNLTHVDCSPGDTLVHFQGQYLTVCELDYDILQVEIQNAEKRAVSVDLAGLYLVEDTLSGCWYRGRVQNIRDNLYEVFLVDYGSVLTVDASHLACASGEMFMLPPKIVCGFFANFLPAGEQWDAVASEYFSSLIGTNIKGYIQALLPHKVMILEVPEVTRDLLKRSLGRHVNRDTFLVLVEMLIEVPLKQRNKPAPDLLVEKQNILSFHRPKLSVGTKYRARITAAIKPSVFYCQLTSMAEDLKDMTYNLSLCCDLKTKDPLAKSVRNMGLLCAARGKDEKWHRGLVQCLPVNSQVRILFIDFGFCESVKVENICHLPPHFLSLPFMAFPCILSNTSESDVAVRKEQFDLFKKGLLGGVLGVQIDHFSIKENLYIVTLCTVGNEDSAEFQNSKNPTRQVTSNASTGLYEKDKVTPHNGCAVQYTNELTDELNKKAESFVSLDSLKGVKEKSVFRGIVEHVLNPSDFWLRTEERNSAFEDMTEKLKAYFTDLPLDAEILENPVPGCLCSAMYEKDWHYYRAVIKKIIKHGAEVYFIDFGNSERVPYMLIKKLPLDFTAEPAFAMNCSLAHVVPVEDVWTVSASDYFKKAVLNKVLTVYVVHRQKDKLVVELRDEKVSESINTQMVKAELAVFWKLKPVRPASFLHQKQNVFQKSTPVTKAPAKVKQLTFGIGSELHVRCCHINSPSDFWCQPKSKLGCLKRLMTQMQDYYEKHEDALQPNEEYCVIKRVEDGRWYRGCIVGTLGHEVSVILVDFGIILREKAHKLRAVKAEYFELEGLAFRCSFHGLIEPVEKFPNVWSREASSLLRDFVNSNLENLTCCMHAMVVMKHLGLFNIVELHAPHQSATRLLVEKGFAKKINCPKPLISSLSLFSYVFSMFDIKIGSRESVYVTHVCSPWEFYCQLERNSEMLENLMEKVTRKSSEIVCENVVSSQERLCFAKYFEDGQWYRGLVFPVKSNLHFNILFVDYGNMQVVQKKNVLPIPSDATELLFTPMQALRCRLFSVPKGDASMEVISFLKKAALNVLLEAKFVGKDEDGTLVCDLFDGNLHLNEKIQELMAMHGKSLRLVEKRSQCQTHQTLKKLESPKTGSSKSCAVGQGDKPQRGVNAAQNPSGNSAEERHQSKELSRPLKEQIGNITLEKPNHLPEMPLKAGFRRLAFVFHGNTVSDFYIQMKNDKQTVLEMCEQLNSAFFRENPEQVIGPVNTSDFIAAEYKEDGTLYWAVVTDVNDGHLTVEFFDYGNVATVEKREVLVLTNTFLTQPRLSTHCSQEKSPGFGNDDLFQSLVTGKPIVVEFVRQCGSKWTVKTDVPLVQQLSQDNCSSDKVNDVFSGSHRNENQTKDEYITVEEKEAQSCCTDMEYVERVQTTCDSARRNNLVIPVKSERSTNVNHVKVQLTGKHQLISSSEHHLIMKSCVETPQVAEVTFLALSNLPGSKQANTPHQIIIKPGQNEEGTLLSVFENGGFIIRLKQNKETFALLSQLLGKNVVRSNKVSVMDSKEGFESGLQSKSSKKQWCRAMVQKVFSSKEQCLVYCLDNGTPVVVSDDSIEELPVEVKHVPIQAVFCRLTCPYDFVSEFCKTEMLAALIRFDMVKVVFVTSSETSQLWRVDTMINGVLQQLEDSVKNIVQPRKTSLNGNRNQIQTFCIEENPVPRHPVVPVETDVRLSGVSVTLVDPSEFHVILEKYLLTRSMVSTALKYLPEDFHFFPEAHWIPSPCCLLSSDVNKLCRAEFLDVDNVSEGVSLVDYGHCVDVPYLCWQEVKQLPEKLTRIPKEHWSDEALVFSQQGICERNLMIYFRQYVSEAQWEMDVASQGVNIVMMLVDSGHAMYINSFLGLPFQREMIPAVVLCKLNTGAVDTPVSLKPLGDHGVAKQQCEDNRHSNHSDDPRFTETFQHVRRSRRPLLLKTQKELEQ</sequence>
<reference evidence="3" key="3">
    <citation type="submission" date="2025-09" db="UniProtKB">
        <authorList>
            <consortium name="Ensembl"/>
        </authorList>
    </citation>
    <scope>IDENTIFICATION</scope>
</reference>
<protein>
    <submittedName>
        <fullName evidence="3">Tudor domain containing 15</fullName>
    </submittedName>
</protein>
<dbReference type="Gene3D" id="2.30.30.140">
    <property type="match status" value="6"/>
</dbReference>
<evidence type="ECO:0000313" key="3">
    <source>
        <dbReference type="Ensembl" id="ENSSFOP00015063881.1"/>
    </source>
</evidence>
<evidence type="ECO:0000313" key="4">
    <source>
        <dbReference type="Proteomes" id="UP000694397"/>
    </source>
</evidence>
<dbReference type="InterPro" id="IPR047450">
    <property type="entry name" value="Tudor_TDRD15_rpt1"/>
</dbReference>
<name>A0A8C9VR25_SCLFO</name>
<accession>A0A8C9VR25</accession>
<dbReference type="PANTHER" id="PTHR22948">
    <property type="entry name" value="TUDOR DOMAIN CONTAINING PROTEIN"/>
    <property type="match status" value="1"/>
</dbReference>
<dbReference type="Gene3D" id="2.40.50.90">
    <property type="match status" value="5"/>
</dbReference>
<dbReference type="PANTHER" id="PTHR22948:SF7">
    <property type="entry name" value="TUDOR DOMAIN-CONTAINING PROTEIN 15"/>
    <property type="match status" value="1"/>
</dbReference>
<dbReference type="CDD" id="cd20436">
    <property type="entry name" value="Tudor_TDRD15_rpt1"/>
    <property type="match status" value="1"/>
</dbReference>
<evidence type="ECO:0000256" key="1">
    <source>
        <dbReference type="SAM" id="MobiDB-lite"/>
    </source>
</evidence>